<proteinExistence type="predicted"/>
<keyword evidence="2" id="KW-1185">Reference proteome</keyword>
<accession>A0A8J6JY39</accession>
<sequence>MCMMVPSAIEHRGQASEGSRPIACSLGDVLNIWCRNLPWINLSLALIKEGLELTSMTPFSPVNRSGISVTHFLVALFPQLGKTLH</sequence>
<dbReference type="Proteomes" id="UP000770717">
    <property type="component" value="Unassembled WGS sequence"/>
</dbReference>
<protein>
    <submittedName>
        <fullName evidence="1">Uncharacterized protein</fullName>
    </submittedName>
</protein>
<dbReference type="AlphaFoldDB" id="A0A8J6JY39"/>
<evidence type="ECO:0000313" key="1">
    <source>
        <dbReference type="EMBL" id="KAG9468244.1"/>
    </source>
</evidence>
<evidence type="ECO:0000313" key="2">
    <source>
        <dbReference type="Proteomes" id="UP000770717"/>
    </source>
</evidence>
<name>A0A8J6JY39_ELECQ</name>
<organism evidence="1 2">
    <name type="scientific">Eleutherodactylus coqui</name>
    <name type="common">Puerto Rican coqui</name>
    <dbReference type="NCBI Taxonomy" id="57060"/>
    <lineage>
        <taxon>Eukaryota</taxon>
        <taxon>Metazoa</taxon>
        <taxon>Chordata</taxon>
        <taxon>Craniata</taxon>
        <taxon>Vertebrata</taxon>
        <taxon>Euteleostomi</taxon>
        <taxon>Amphibia</taxon>
        <taxon>Batrachia</taxon>
        <taxon>Anura</taxon>
        <taxon>Neobatrachia</taxon>
        <taxon>Hyloidea</taxon>
        <taxon>Eleutherodactylidae</taxon>
        <taxon>Eleutherodactylinae</taxon>
        <taxon>Eleutherodactylus</taxon>
        <taxon>Eleutherodactylus</taxon>
    </lineage>
</organism>
<comment type="caution">
    <text evidence="1">The sequence shown here is derived from an EMBL/GenBank/DDBJ whole genome shotgun (WGS) entry which is preliminary data.</text>
</comment>
<reference evidence="1" key="1">
    <citation type="thesis" date="2020" institute="ProQuest LLC" country="789 East Eisenhower Parkway, Ann Arbor, MI, USA">
        <title>Comparative Genomics and Chromosome Evolution.</title>
        <authorList>
            <person name="Mudd A.B."/>
        </authorList>
    </citation>
    <scope>NUCLEOTIDE SEQUENCE</scope>
    <source>
        <strain evidence="1">HN-11 Male</strain>
        <tissue evidence="1">Kidney and liver</tissue>
    </source>
</reference>
<dbReference type="EMBL" id="WNTK01000969">
    <property type="protein sequence ID" value="KAG9468244.1"/>
    <property type="molecule type" value="Genomic_DNA"/>
</dbReference>
<gene>
    <name evidence="1" type="ORF">GDO78_023154</name>
</gene>